<evidence type="ECO:0000256" key="6">
    <source>
        <dbReference type="ARBA" id="ARBA00023049"/>
    </source>
</evidence>
<keyword evidence="3 7" id="KW-0479">Metal-binding</keyword>
<dbReference type="EMBL" id="ARQD01000002">
    <property type="protein sequence ID" value="KIX85135.1"/>
    <property type="molecule type" value="Genomic_DNA"/>
</dbReference>
<evidence type="ECO:0000313" key="10">
    <source>
        <dbReference type="EMBL" id="KIX85135.1"/>
    </source>
</evidence>
<dbReference type="InterPro" id="IPR045090">
    <property type="entry name" value="Pept_M3A_M3B"/>
</dbReference>
<keyword evidence="2 7" id="KW-0645">Protease</keyword>
<evidence type="ECO:0000256" key="5">
    <source>
        <dbReference type="ARBA" id="ARBA00022833"/>
    </source>
</evidence>
<evidence type="ECO:0000256" key="1">
    <source>
        <dbReference type="ARBA" id="ARBA00006040"/>
    </source>
</evidence>
<dbReference type="AlphaFoldDB" id="A0A0D2I1R0"/>
<keyword evidence="4 7" id="KW-0378">Hydrolase</keyword>
<proteinExistence type="inferred from homology"/>
<dbReference type="Gene3D" id="1.20.1050.40">
    <property type="entry name" value="Endopeptidase. Chain P, domain 1"/>
    <property type="match status" value="1"/>
</dbReference>
<name>A0A0D2I1R0_9BACT</name>
<evidence type="ECO:0000256" key="8">
    <source>
        <dbReference type="SAM" id="Phobius"/>
    </source>
</evidence>
<keyword evidence="5 7" id="KW-0862">Zinc</keyword>
<comment type="caution">
    <text evidence="10">The sequence shown here is derived from an EMBL/GenBank/DDBJ whole genome shotgun (WGS) entry which is preliminary data.</text>
</comment>
<keyword evidence="8" id="KW-1133">Transmembrane helix</keyword>
<keyword evidence="8" id="KW-0472">Membrane</keyword>
<dbReference type="GO" id="GO:0004222">
    <property type="term" value="F:metalloendopeptidase activity"/>
    <property type="evidence" value="ECO:0007669"/>
    <property type="project" value="InterPro"/>
</dbReference>
<dbReference type="eggNOG" id="COG0339">
    <property type="taxonomic scope" value="Bacteria"/>
</dbReference>
<dbReference type="Gene3D" id="1.10.1370.10">
    <property type="entry name" value="Neurolysin, domain 3"/>
    <property type="match status" value="1"/>
</dbReference>
<gene>
    <name evidence="10" type="ORF">J120_02210</name>
</gene>
<comment type="cofactor">
    <cofactor evidence="7">
        <name>Zn(2+)</name>
        <dbReference type="ChEBI" id="CHEBI:29105"/>
    </cofactor>
    <text evidence="7">Binds 1 zinc ion.</text>
</comment>
<comment type="similarity">
    <text evidence="1 7">Belongs to the peptidase M3 family.</text>
</comment>
<dbReference type="InterPro" id="IPR024079">
    <property type="entry name" value="MetalloPept_cat_dom_sf"/>
</dbReference>
<dbReference type="GO" id="GO:0006518">
    <property type="term" value="P:peptide metabolic process"/>
    <property type="evidence" value="ECO:0007669"/>
    <property type="project" value="TreeGrafter"/>
</dbReference>
<evidence type="ECO:0000256" key="7">
    <source>
        <dbReference type="RuleBase" id="RU003435"/>
    </source>
</evidence>
<keyword evidence="8" id="KW-0812">Transmembrane</keyword>
<evidence type="ECO:0000259" key="9">
    <source>
        <dbReference type="Pfam" id="PF01432"/>
    </source>
</evidence>
<keyword evidence="11" id="KW-1185">Reference proteome</keyword>
<organism evidence="10 11">
    <name type="scientific">candidate division TM6 bacterium JCVI TM6SC1</name>
    <dbReference type="NCBI Taxonomy" id="1306947"/>
    <lineage>
        <taxon>Bacteria</taxon>
        <taxon>Candidatus Babelota</taxon>
        <taxon>Vermiphilus</taxon>
    </lineage>
</organism>
<dbReference type="PANTHER" id="PTHR11804:SF84">
    <property type="entry name" value="SACCHAROLYSIN"/>
    <property type="match status" value="1"/>
</dbReference>
<dbReference type="GO" id="GO:0046872">
    <property type="term" value="F:metal ion binding"/>
    <property type="evidence" value="ECO:0007669"/>
    <property type="project" value="UniProtKB-UniRule"/>
</dbReference>
<evidence type="ECO:0000256" key="2">
    <source>
        <dbReference type="ARBA" id="ARBA00022670"/>
    </source>
</evidence>
<dbReference type="CDD" id="cd06455">
    <property type="entry name" value="M3A_TOP"/>
    <property type="match status" value="1"/>
</dbReference>
<evidence type="ECO:0000256" key="3">
    <source>
        <dbReference type="ARBA" id="ARBA00022723"/>
    </source>
</evidence>
<dbReference type="InterPro" id="IPR024077">
    <property type="entry name" value="Neurolysin/TOP_dom2"/>
</dbReference>
<dbReference type="InterPro" id="IPR024080">
    <property type="entry name" value="Neurolysin/TOP_N"/>
</dbReference>
<dbReference type="GO" id="GO:0006508">
    <property type="term" value="P:proteolysis"/>
    <property type="evidence" value="ECO:0007669"/>
    <property type="project" value="UniProtKB-KW"/>
</dbReference>
<evidence type="ECO:0000256" key="4">
    <source>
        <dbReference type="ARBA" id="ARBA00022801"/>
    </source>
</evidence>
<sequence>MKFITWFFVILVLVTVIVYFYYGNRIKYGALYAQDIPMSLTLNSVDDIKKIIPQSPAQIDTLVKQAIVHAQKIIDAILAVPADKRTYANTMKVYDDLALSDLSFGASICQILEMVSPDQSVREAAHRGYVELEKFSIDKIYNNKELYDALVAYNNGNRIHEKLGDQETYFVDYTIEQGKRKGFDKSPEVRKQIDECLKQLSILSNEFESNIAKDVKDVKFTQDELAGIDENTRAGWSQDTDGKYIIPVNPVNYQAILEHSTVEATRKKMWQEYATRAYPANDDVLKNMRSVRQELAQLLDYQNFAAYDLDDQMMKTPADAYQFLHDILQRVSPKVDQEFANITKNLPDDIKLNVDGRIDPWNEARAVAYYKKNNFQIDEREIAEYFPADHTLNILLKIYEKFFSLVLTQKQINGLWYDDLRLIEVKTQEGAVLAYVILDLYPRAHKYTHACHAGIIPATFKVDGLPNTKLSVVIANFPPATAGRPPLLNRSDVTTFFHEFGHAIHSILGRTRIASLSGTATKTDFVEMPSQMLEEWLFDPHILKMVSLHYKTGESLPDELINKILATKNMYSGTWVQRQGFLSLVSLDLFDKSSSIPTSDIYYSLYKQTRPHMLVSQDDKGWSSFGHLSGYGAKYYGYLFSKGFAREMFEYIENIGLLDPRAGAHYKDTVLSWGGTQDPNTLLYNFLGRKPTIDAFIKNLGL</sequence>
<feature type="domain" description="Peptidase M3A/M3B catalytic" evidence="9">
    <location>
        <begin position="257"/>
        <end position="701"/>
    </location>
</feature>
<accession>A0A0D2I1R0</accession>
<dbReference type="SUPFAM" id="SSF55486">
    <property type="entry name" value="Metalloproteases ('zincins'), catalytic domain"/>
    <property type="match status" value="1"/>
</dbReference>
<evidence type="ECO:0000313" key="11">
    <source>
        <dbReference type="Proteomes" id="UP000032214"/>
    </source>
</evidence>
<dbReference type="STRING" id="1306947.J120_02210"/>
<reference evidence="10 11" key="1">
    <citation type="journal article" date="2013" name="Proc. Natl. Acad. Sci. U.S.A.">
        <title>Candidate phylum TM6 genome recovered from a hospital sink biofilm provides genomic insights into this uncultivated phylum.</title>
        <authorList>
            <person name="McLean J.S."/>
            <person name="Lombardo M.J."/>
            <person name="Badger J.H."/>
            <person name="Edlund A."/>
            <person name="Novotny M."/>
            <person name="Yee-Greenbaum J."/>
            <person name="Vyahhi N."/>
            <person name="Hall A.P."/>
            <person name="Yang Y."/>
            <person name="Dupont C.L."/>
            <person name="Ziegler M.G."/>
            <person name="Chitsaz H."/>
            <person name="Allen A.E."/>
            <person name="Yooseph S."/>
            <person name="Tesler G."/>
            <person name="Pevzner P.A."/>
            <person name="Friedman R.M."/>
            <person name="Nealson K.H."/>
            <person name="Venter J.C."/>
            <person name="Lasken R.S."/>
        </authorList>
    </citation>
    <scope>NUCLEOTIDE SEQUENCE [LARGE SCALE GENOMIC DNA]</scope>
    <source>
        <strain evidence="10 11">TM6SC1</strain>
    </source>
</reference>
<protein>
    <recommendedName>
        <fullName evidence="9">Peptidase M3A/M3B catalytic domain-containing protein</fullName>
    </recommendedName>
</protein>
<dbReference type="Proteomes" id="UP000032214">
    <property type="component" value="Unassembled WGS sequence"/>
</dbReference>
<dbReference type="PANTHER" id="PTHR11804">
    <property type="entry name" value="PROTEASE M3 THIMET OLIGOPEPTIDASE-RELATED"/>
    <property type="match status" value="1"/>
</dbReference>
<keyword evidence="6 7" id="KW-0482">Metalloprotease</keyword>
<dbReference type="Gene3D" id="3.40.390.10">
    <property type="entry name" value="Collagenase (Catalytic Domain)"/>
    <property type="match status" value="1"/>
</dbReference>
<dbReference type="InterPro" id="IPR001567">
    <property type="entry name" value="Pept_M3A_M3B_dom"/>
</dbReference>
<dbReference type="Pfam" id="PF01432">
    <property type="entry name" value="Peptidase_M3"/>
    <property type="match status" value="1"/>
</dbReference>
<feature type="transmembrane region" description="Helical" evidence="8">
    <location>
        <begin position="6"/>
        <end position="22"/>
    </location>
</feature>